<dbReference type="EMBL" id="JAMFTS010000005">
    <property type="protein sequence ID" value="KAJ4755660.1"/>
    <property type="molecule type" value="Genomic_DNA"/>
</dbReference>
<keyword evidence="3" id="KW-0695">RNA-directed DNA polymerase</keyword>
<sequence length="828" mass="93960">MLYGQRPTFPQLAKQFTPQEVHQAVLKLAINKASGPDGIPNEFAREKWEVLHKDLMDIFDDPFNLKLNLTELNKAHIILLPKTQSATSLTSYRPISIINYIPKLIAKVLASRLGQHINEMISHSQTGFIKGRLIHENFLGARELMAHLKECREPALMIKLDFYKAFDTVNWPFLLNVLKIFGVPDKFISWIELLLSTATSAILLNNHTGPYFKHQQGLRQGDPISPFLFIMVTDVLSRMCQAAAASIPFNISNRVCSPFHVLQYADDTLVFSTVKGQAVHSLKCLLTVFSLCSGLNLNLSKSSFVPFNLSPSQIALASSILQCEVAQLPLSYLGLPLTATRPTKEIYQQLIEKLENKLAGWKSKLLSRAGRLTLVSSVLTSVPIFFMSAFMLPSWVLKAIDKLRRTFLWGRSTGTRNGIHLLSWDRVCLPKQLGGMGVLNLKLLNISLLLKWLWRLFEMPNSPWACLTRSLLASRMHTTPLAWTSRGSFFWKDLLKLRHIFSISTKFNLGDGRDTLFWFSDWGNGHLNFFDGVSFPSRPYLTVSKVCQHLFSSLHAPWNRDVHNAVLSLNPPAFSNSRDTYFWKWETSGRFTVKSAYTMLVSAGKVGFQGNLIWKIKLPPSIQIFVFLLFQDKLLTQEALLKRNIWVQPGCSLCNSTSLETATHIFYLCPYTQELWSKIKGYFSSVDYQGHTDIKHLICHALHSIFLNKKDPTAIVSITVLWAIWLERNNHIFRGQENRNQVHYRFIEEEIIEFSLSAKSTTKRHKTVGLREVSLGMRVAVSLGRRGGSAEGERGFVRRVSERERMREGVGSGSSERQTGGGRVSEKN</sequence>
<reference evidence="3" key="1">
    <citation type="submission" date="2022-08" db="EMBL/GenBank/DDBJ databases">
        <authorList>
            <person name="Marques A."/>
        </authorList>
    </citation>
    <scope>NUCLEOTIDE SEQUENCE</scope>
    <source>
        <strain evidence="3">RhyPub2mFocal</strain>
        <tissue evidence="3">Leaves</tissue>
    </source>
</reference>
<feature type="domain" description="Reverse transcriptase" evidence="2">
    <location>
        <begin position="61"/>
        <end position="337"/>
    </location>
</feature>
<dbReference type="GO" id="GO:0003964">
    <property type="term" value="F:RNA-directed DNA polymerase activity"/>
    <property type="evidence" value="ECO:0007669"/>
    <property type="project" value="UniProtKB-KW"/>
</dbReference>
<dbReference type="AlphaFoldDB" id="A0AAV8CIH4"/>
<keyword evidence="3" id="KW-0548">Nucleotidyltransferase</keyword>
<feature type="compositionally biased region" description="Gly residues" evidence="1">
    <location>
        <begin position="819"/>
        <end position="828"/>
    </location>
</feature>
<evidence type="ECO:0000313" key="3">
    <source>
        <dbReference type="EMBL" id="KAJ4755660.1"/>
    </source>
</evidence>
<dbReference type="CDD" id="cd01650">
    <property type="entry name" value="RT_nLTR_like"/>
    <property type="match status" value="1"/>
</dbReference>
<dbReference type="InterPro" id="IPR043502">
    <property type="entry name" value="DNA/RNA_pol_sf"/>
</dbReference>
<keyword evidence="3" id="KW-0808">Transferase</keyword>
<dbReference type="Proteomes" id="UP001140206">
    <property type="component" value="Chromosome 5"/>
</dbReference>
<organism evidence="3 4">
    <name type="scientific">Rhynchospora pubera</name>
    <dbReference type="NCBI Taxonomy" id="906938"/>
    <lineage>
        <taxon>Eukaryota</taxon>
        <taxon>Viridiplantae</taxon>
        <taxon>Streptophyta</taxon>
        <taxon>Embryophyta</taxon>
        <taxon>Tracheophyta</taxon>
        <taxon>Spermatophyta</taxon>
        <taxon>Magnoliopsida</taxon>
        <taxon>Liliopsida</taxon>
        <taxon>Poales</taxon>
        <taxon>Cyperaceae</taxon>
        <taxon>Cyperoideae</taxon>
        <taxon>Rhynchosporeae</taxon>
        <taxon>Rhynchospora</taxon>
    </lineage>
</organism>
<dbReference type="PANTHER" id="PTHR33116:SF78">
    <property type="entry name" value="OS12G0587133 PROTEIN"/>
    <property type="match status" value="1"/>
</dbReference>
<evidence type="ECO:0000313" key="4">
    <source>
        <dbReference type="Proteomes" id="UP001140206"/>
    </source>
</evidence>
<dbReference type="SUPFAM" id="SSF56672">
    <property type="entry name" value="DNA/RNA polymerases"/>
    <property type="match status" value="1"/>
</dbReference>
<dbReference type="Pfam" id="PF00078">
    <property type="entry name" value="RVT_1"/>
    <property type="match status" value="1"/>
</dbReference>
<protein>
    <submittedName>
        <fullName evidence="3">RNA-directed DNA polymerase (Reverse transcriptase)-related family protein</fullName>
    </submittedName>
</protein>
<name>A0AAV8CIH4_9POAL</name>
<dbReference type="InterPro" id="IPR000477">
    <property type="entry name" value="RT_dom"/>
</dbReference>
<comment type="caution">
    <text evidence="3">The sequence shown here is derived from an EMBL/GenBank/DDBJ whole genome shotgun (WGS) entry which is preliminary data.</text>
</comment>
<dbReference type="Pfam" id="PF13966">
    <property type="entry name" value="zf-RVT"/>
    <property type="match status" value="1"/>
</dbReference>
<feature type="compositionally biased region" description="Basic and acidic residues" evidence="1">
    <location>
        <begin position="791"/>
        <end position="808"/>
    </location>
</feature>
<evidence type="ECO:0000256" key="1">
    <source>
        <dbReference type="SAM" id="MobiDB-lite"/>
    </source>
</evidence>
<evidence type="ECO:0000259" key="2">
    <source>
        <dbReference type="PROSITE" id="PS50878"/>
    </source>
</evidence>
<keyword evidence="4" id="KW-1185">Reference proteome</keyword>
<accession>A0AAV8CIH4</accession>
<dbReference type="PROSITE" id="PS50878">
    <property type="entry name" value="RT_POL"/>
    <property type="match status" value="1"/>
</dbReference>
<gene>
    <name evidence="3" type="ORF">LUZ62_090065</name>
</gene>
<dbReference type="PANTHER" id="PTHR33116">
    <property type="entry name" value="REVERSE TRANSCRIPTASE ZINC-BINDING DOMAIN-CONTAINING PROTEIN-RELATED-RELATED"/>
    <property type="match status" value="1"/>
</dbReference>
<feature type="region of interest" description="Disordered" evidence="1">
    <location>
        <begin position="786"/>
        <end position="828"/>
    </location>
</feature>
<dbReference type="InterPro" id="IPR026960">
    <property type="entry name" value="RVT-Znf"/>
</dbReference>
<proteinExistence type="predicted"/>